<organism evidence="1 2">
    <name type="scientific">Octopus vulgaris</name>
    <name type="common">Common octopus</name>
    <dbReference type="NCBI Taxonomy" id="6645"/>
    <lineage>
        <taxon>Eukaryota</taxon>
        <taxon>Metazoa</taxon>
        <taxon>Spiralia</taxon>
        <taxon>Lophotrochozoa</taxon>
        <taxon>Mollusca</taxon>
        <taxon>Cephalopoda</taxon>
        <taxon>Coleoidea</taxon>
        <taxon>Octopodiformes</taxon>
        <taxon>Octopoda</taxon>
        <taxon>Incirrata</taxon>
        <taxon>Octopodidae</taxon>
        <taxon>Octopus</taxon>
    </lineage>
</organism>
<proteinExistence type="predicted"/>
<evidence type="ECO:0000313" key="1">
    <source>
        <dbReference type="EMBL" id="CAI9721245.1"/>
    </source>
</evidence>
<protein>
    <submittedName>
        <fullName evidence="1">Uncharacterized protein</fullName>
    </submittedName>
</protein>
<dbReference type="AlphaFoldDB" id="A0AA36AS16"/>
<dbReference type="EMBL" id="OX597817">
    <property type="protein sequence ID" value="CAI9721245.1"/>
    <property type="molecule type" value="Genomic_DNA"/>
</dbReference>
<reference evidence="1" key="1">
    <citation type="submission" date="2023-08" db="EMBL/GenBank/DDBJ databases">
        <authorList>
            <person name="Alioto T."/>
            <person name="Alioto T."/>
            <person name="Gomez Garrido J."/>
        </authorList>
    </citation>
    <scope>NUCLEOTIDE SEQUENCE</scope>
</reference>
<accession>A0AA36AS16</accession>
<sequence>MRWCDHILRLADEHMSKQLSYGELVEGKRCRRKPKKRFKDGIRTSMKSLGMDPEDIETLASDRVGWRTKVWSGVKAFEEARITHVRLKKRSKEELMIEKMNDNDLFVYSVCDKPCLSFAGLKSHLQNHGKRTSANYSAYVCAHFSMQCLPGDSFL</sequence>
<gene>
    <name evidence="1" type="ORF">OCTVUL_1B029062</name>
</gene>
<name>A0AA36AS16_OCTVU</name>
<dbReference type="Proteomes" id="UP001162480">
    <property type="component" value="Chromosome 4"/>
</dbReference>
<evidence type="ECO:0000313" key="2">
    <source>
        <dbReference type="Proteomes" id="UP001162480"/>
    </source>
</evidence>
<keyword evidence="2" id="KW-1185">Reference proteome</keyword>